<keyword evidence="4" id="KW-0479">Metal-binding</keyword>
<dbReference type="InterPro" id="IPR013985">
    <property type="entry name" value="Ald_Fedxn_OxRdtase_dom3"/>
</dbReference>
<dbReference type="SUPFAM" id="SSF56228">
    <property type="entry name" value="Aldehyde ferredoxin oxidoreductase, N-terminal domain"/>
    <property type="match status" value="1"/>
</dbReference>
<organism evidence="10 11">
    <name type="scientific">Hadarchaeum yellowstonense</name>
    <dbReference type="NCBI Taxonomy" id="1776334"/>
    <lineage>
        <taxon>Archaea</taxon>
        <taxon>Methanobacteriati</taxon>
        <taxon>Candidatus Hadarchaeota</taxon>
        <taxon>Candidatus Hadarchaeia</taxon>
        <taxon>Candidatus Hadarchaeales</taxon>
        <taxon>Candidatus Hadarchaeaceae</taxon>
        <taxon>Candidatus Hadarchaeum</taxon>
    </lineage>
</organism>
<dbReference type="InterPro" id="IPR036503">
    <property type="entry name" value="Ald_Fedxn_OxRdtase_N_sf"/>
</dbReference>
<dbReference type="GO" id="GO:0051539">
    <property type="term" value="F:4 iron, 4 sulfur cluster binding"/>
    <property type="evidence" value="ECO:0007669"/>
    <property type="project" value="UniProtKB-KW"/>
</dbReference>
<evidence type="ECO:0000256" key="7">
    <source>
        <dbReference type="ARBA" id="ARBA00023014"/>
    </source>
</evidence>
<dbReference type="InterPro" id="IPR013983">
    <property type="entry name" value="Ald_Fedxn_OxRdtase_N"/>
</dbReference>
<evidence type="ECO:0000256" key="4">
    <source>
        <dbReference type="ARBA" id="ARBA00022723"/>
    </source>
</evidence>
<evidence type="ECO:0000256" key="2">
    <source>
        <dbReference type="ARBA" id="ARBA00011032"/>
    </source>
</evidence>
<comment type="caution">
    <text evidence="10">The sequence shown here is derived from an EMBL/GenBank/DDBJ whole genome shotgun (WGS) entry which is preliminary data.</text>
</comment>
<dbReference type="GO" id="GO:0016625">
    <property type="term" value="F:oxidoreductase activity, acting on the aldehyde or oxo group of donors, iron-sulfur protein as acceptor"/>
    <property type="evidence" value="ECO:0007669"/>
    <property type="project" value="InterPro"/>
</dbReference>
<reference evidence="10 11" key="1">
    <citation type="journal article" date="2016" name="Nat. Microbiol.">
        <title>Genomic inference of the metabolism of cosmopolitan subsurface Archaea, Hadesarchaea.</title>
        <authorList>
            <person name="Baker B.J."/>
            <person name="Saw J.H."/>
            <person name="Lind A.E."/>
            <person name="Lazar C.S."/>
            <person name="Hinrichs K.-U."/>
            <person name="Teske A.P."/>
            <person name="Ettema T.J."/>
        </authorList>
    </citation>
    <scope>NUCLEOTIDE SEQUENCE [LARGE SCALE GENOMIC DNA]</scope>
</reference>
<dbReference type="Gene3D" id="3.60.9.10">
    <property type="entry name" value="Aldehyde ferredoxin oxidoreductase, N-terminal domain"/>
    <property type="match status" value="1"/>
</dbReference>
<comment type="cofactor">
    <cofactor evidence="8">
        <name>tungstopterin</name>
        <dbReference type="ChEBI" id="CHEBI:30402"/>
    </cofactor>
</comment>
<dbReference type="AlphaFoldDB" id="A0A147JVP5"/>
<evidence type="ECO:0000256" key="8">
    <source>
        <dbReference type="ARBA" id="ARBA00049934"/>
    </source>
</evidence>
<dbReference type="Pfam" id="PF01314">
    <property type="entry name" value="AFOR_C"/>
    <property type="match status" value="1"/>
</dbReference>
<protein>
    <recommendedName>
        <fullName evidence="9">Aldehyde ferredoxin oxidoreductase N-terminal domain-containing protein</fullName>
    </recommendedName>
</protein>
<dbReference type="Gene3D" id="1.10.569.10">
    <property type="entry name" value="Aldehyde Ferredoxin Oxidoreductase Protein, subunit A, domain 2"/>
    <property type="match status" value="1"/>
</dbReference>
<proteinExistence type="inferred from homology"/>
<feature type="domain" description="Aldehyde ferredoxin oxidoreductase N-terminal" evidence="9">
    <location>
        <begin position="7"/>
        <end position="209"/>
    </location>
</feature>
<name>A0A147JVP5_HADYE</name>
<comment type="cofactor">
    <cofactor evidence="1">
        <name>[4Fe-4S] cluster</name>
        <dbReference type="ChEBI" id="CHEBI:49883"/>
    </cofactor>
</comment>
<comment type="similarity">
    <text evidence="2">Belongs to the AOR/FOR family.</text>
</comment>
<dbReference type="STRING" id="1776334.APZ16_05110"/>
<dbReference type="Gene3D" id="1.10.599.10">
    <property type="entry name" value="Aldehyde Ferredoxin Oxidoreductase Protein, subunit A, domain 3"/>
    <property type="match status" value="1"/>
</dbReference>
<dbReference type="InterPro" id="IPR051919">
    <property type="entry name" value="W-dependent_AOR"/>
</dbReference>
<dbReference type="Proteomes" id="UP000074294">
    <property type="component" value="Unassembled WGS sequence"/>
</dbReference>
<gene>
    <name evidence="10" type="ORF">APZ16_05110</name>
</gene>
<dbReference type="PANTHER" id="PTHR30038">
    <property type="entry name" value="ALDEHYDE FERREDOXIN OXIDOREDUCTASE"/>
    <property type="match status" value="1"/>
</dbReference>
<dbReference type="InterPro" id="IPR013984">
    <property type="entry name" value="Ald_Fedxn_OxRdtase_dom2"/>
</dbReference>
<dbReference type="EMBL" id="LQMQ01000039">
    <property type="protein sequence ID" value="KUO40565.1"/>
    <property type="molecule type" value="Genomic_DNA"/>
</dbReference>
<dbReference type="SMART" id="SM00790">
    <property type="entry name" value="AFOR_N"/>
    <property type="match status" value="1"/>
</dbReference>
<keyword evidence="7" id="KW-0411">Iron-sulfur</keyword>
<evidence type="ECO:0000256" key="6">
    <source>
        <dbReference type="ARBA" id="ARBA00023004"/>
    </source>
</evidence>
<evidence type="ECO:0000256" key="1">
    <source>
        <dbReference type="ARBA" id="ARBA00001966"/>
    </source>
</evidence>
<dbReference type="InterPro" id="IPR001203">
    <property type="entry name" value="OxRdtase_Ald_Fedxn_C"/>
</dbReference>
<dbReference type="SUPFAM" id="SSF48310">
    <property type="entry name" value="Aldehyde ferredoxin oxidoreductase, C-terminal domains"/>
    <property type="match status" value="1"/>
</dbReference>
<keyword evidence="5" id="KW-0560">Oxidoreductase</keyword>
<accession>A0A147JVP5</accession>
<sequence>MTPAPCYCGKILEVDLSRGNTAERPLDPAVTRKLVGGKGLAAWLLYKMVKPGTDPFSEQNVLIFATGPLTGTIAPSQRGLVCAKSPLTGTFSDSYFGGHFIQELKYAGYDALVIRGRAERLSYLWINDGHVELRDASGLRGQDTTQTSLSIKRELGDAKVKVACIGPAGERRVRFALIDCDVKRQAGRGGLGAVMGSKNLKAVAVRGTGSVGVAKPQEFFETARKFHRTLLESEAVRTVWSKYGTAGSVEFSNMQGFFPTRNFQDGHIEEGERLSGVSQSKLLWLRRAACYACPIICSAISFIRRGPHSGTVLDGIEYETTGLLGANCGLTDPEVVAYANYLCDELGLDTISAGGVIGFAMELFERGIWRDPELEALRLRFGNGEAVLKLIRKISYREGVGDLLAEGVKGVAERVGGKAGDFAIHVKGLETPAWPPRGAPGMGLALATADRGGCHERGWPIGYEVEGIPGPSGPVERLSLEGKAEIVKWEQDWFAAVDTLVGCDFSRTGLMPEDSAKLLSAATGWEISAEEFLKIGERVWNLTRMFNVREGFTRKDDDLPRRFKEEPLPSGPAKGHMISSADLNRLLDDYYRLRKWDSNGIPTREKLAELGLGEFL</sequence>
<keyword evidence="3" id="KW-0004">4Fe-4S</keyword>
<dbReference type="GO" id="GO:0009055">
    <property type="term" value="F:electron transfer activity"/>
    <property type="evidence" value="ECO:0007669"/>
    <property type="project" value="InterPro"/>
</dbReference>
<evidence type="ECO:0000313" key="11">
    <source>
        <dbReference type="Proteomes" id="UP000074294"/>
    </source>
</evidence>
<dbReference type="PANTHER" id="PTHR30038:SF0">
    <property type="entry name" value="TUNGSTEN-CONTAINING ALDEHYDE FERREDOXIN OXIDOREDUCTASE"/>
    <property type="match status" value="1"/>
</dbReference>
<evidence type="ECO:0000256" key="5">
    <source>
        <dbReference type="ARBA" id="ARBA00023002"/>
    </source>
</evidence>
<evidence type="ECO:0000259" key="9">
    <source>
        <dbReference type="SMART" id="SM00790"/>
    </source>
</evidence>
<dbReference type="Pfam" id="PF02730">
    <property type="entry name" value="AFOR_N"/>
    <property type="match status" value="1"/>
</dbReference>
<evidence type="ECO:0000256" key="3">
    <source>
        <dbReference type="ARBA" id="ARBA00022485"/>
    </source>
</evidence>
<keyword evidence="6" id="KW-0408">Iron</keyword>
<dbReference type="InterPro" id="IPR036021">
    <property type="entry name" value="Tungsten_al_ferr_oxy-like_C"/>
</dbReference>
<dbReference type="GO" id="GO:0046872">
    <property type="term" value="F:metal ion binding"/>
    <property type="evidence" value="ECO:0007669"/>
    <property type="project" value="UniProtKB-KW"/>
</dbReference>
<evidence type="ECO:0000313" key="10">
    <source>
        <dbReference type="EMBL" id="KUO40565.1"/>
    </source>
</evidence>